<feature type="non-terminal residue" evidence="1">
    <location>
        <position position="1"/>
    </location>
</feature>
<sequence length="96" mass="11148">IGLFFIKLTITKVSKWLKTIQTRMEQTRSKINNLKQPNPNTIDPKSLSKIPIPSRLVHKSKSKFLKETAKNRYQNPKSNEEKFIIPLTLKAKFIIA</sequence>
<dbReference type="EMBL" id="CAJNOC010000779">
    <property type="protein sequence ID" value="CAF0802091.1"/>
    <property type="molecule type" value="Genomic_DNA"/>
</dbReference>
<reference evidence="1" key="1">
    <citation type="submission" date="2021-02" db="EMBL/GenBank/DDBJ databases">
        <authorList>
            <person name="Nowell W R."/>
        </authorList>
    </citation>
    <scope>NUCLEOTIDE SEQUENCE</scope>
    <source>
        <strain evidence="1">Ploen Becks lab</strain>
    </source>
</reference>
<protein>
    <submittedName>
        <fullName evidence="1">Uncharacterized protein</fullName>
    </submittedName>
</protein>
<evidence type="ECO:0000313" key="1">
    <source>
        <dbReference type="EMBL" id="CAF0802091.1"/>
    </source>
</evidence>
<organism evidence="1 2">
    <name type="scientific">Brachionus calyciflorus</name>
    <dbReference type="NCBI Taxonomy" id="104777"/>
    <lineage>
        <taxon>Eukaryota</taxon>
        <taxon>Metazoa</taxon>
        <taxon>Spiralia</taxon>
        <taxon>Gnathifera</taxon>
        <taxon>Rotifera</taxon>
        <taxon>Eurotatoria</taxon>
        <taxon>Monogononta</taxon>
        <taxon>Pseudotrocha</taxon>
        <taxon>Ploima</taxon>
        <taxon>Brachionidae</taxon>
        <taxon>Brachionus</taxon>
    </lineage>
</organism>
<evidence type="ECO:0000313" key="2">
    <source>
        <dbReference type="Proteomes" id="UP000663879"/>
    </source>
</evidence>
<gene>
    <name evidence="1" type="ORF">OXX778_LOCUS6521</name>
</gene>
<dbReference type="Proteomes" id="UP000663879">
    <property type="component" value="Unassembled WGS sequence"/>
</dbReference>
<keyword evidence="2" id="KW-1185">Reference proteome</keyword>
<comment type="caution">
    <text evidence="1">The sequence shown here is derived from an EMBL/GenBank/DDBJ whole genome shotgun (WGS) entry which is preliminary data.</text>
</comment>
<accession>A0A813SMW2</accession>
<proteinExistence type="predicted"/>
<name>A0A813SMW2_9BILA</name>
<dbReference type="AlphaFoldDB" id="A0A813SMW2"/>